<accession>V3ZBU4</accession>
<evidence type="ECO:0000256" key="1">
    <source>
        <dbReference type="ARBA" id="ARBA00006484"/>
    </source>
</evidence>
<dbReference type="GeneID" id="20251745"/>
<organism evidence="4 5">
    <name type="scientific">Lottia gigantea</name>
    <name type="common">Giant owl limpet</name>
    <dbReference type="NCBI Taxonomy" id="225164"/>
    <lineage>
        <taxon>Eukaryota</taxon>
        <taxon>Metazoa</taxon>
        <taxon>Spiralia</taxon>
        <taxon>Lophotrochozoa</taxon>
        <taxon>Mollusca</taxon>
        <taxon>Gastropoda</taxon>
        <taxon>Patellogastropoda</taxon>
        <taxon>Lottioidea</taxon>
        <taxon>Lottiidae</taxon>
        <taxon>Lottia</taxon>
    </lineage>
</organism>
<dbReference type="AlphaFoldDB" id="V3ZBU4"/>
<dbReference type="PANTHER" id="PTHR24320:SF264">
    <property type="entry name" value="DEHYDROGENASE_REDUCTASE SDR FAMILY MEMBER ON CHROMOSOME X"/>
    <property type="match status" value="1"/>
</dbReference>
<dbReference type="RefSeq" id="XP_009060797.1">
    <property type="nucleotide sequence ID" value="XM_009062549.1"/>
</dbReference>
<feature type="non-terminal residue" evidence="4">
    <location>
        <position position="220"/>
    </location>
</feature>
<evidence type="ECO:0000256" key="2">
    <source>
        <dbReference type="ARBA" id="ARBA00023002"/>
    </source>
</evidence>
<evidence type="ECO:0000313" key="4">
    <source>
        <dbReference type="EMBL" id="ESO88503.1"/>
    </source>
</evidence>
<dbReference type="EMBL" id="KB202685">
    <property type="protein sequence ID" value="ESO88503.1"/>
    <property type="molecule type" value="Genomic_DNA"/>
</dbReference>
<gene>
    <name evidence="4" type="ORF">LOTGIDRAFT_65663</name>
</gene>
<dbReference type="Proteomes" id="UP000030746">
    <property type="component" value="Unassembled WGS sequence"/>
</dbReference>
<keyword evidence="2" id="KW-0560">Oxidoreductase</keyword>
<dbReference type="InterPro" id="IPR002347">
    <property type="entry name" value="SDR_fam"/>
</dbReference>
<dbReference type="OMA" id="QFATAHL"/>
<keyword evidence="5" id="KW-1185">Reference proteome</keyword>
<dbReference type="STRING" id="225164.V3ZBU4"/>
<dbReference type="PANTHER" id="PTHR24320">
    <property type="entry name" value="RETINOL DEHYDROGENASE"/>
    <property type="match status" value="1"/>
</dbReference>
<feature type="non-terminal residue" evidence="4">
    <location>
        <position position="1"/>
    </location>
</feature>
<dbReference type="HOGENOM" id="CLU_010194_44_5_1"/>
<protein>
    <submittedName>
        <fullName evidence="4">Uncharacterized protein</fullName>
    </submittedName>
</protein>
<dbReference type="Pfam" id="PF00106">
    <property type="entry name" value="adh_short"/>
    <property type="match status" value="1"/>
</dbReference>
<sequence>LSLDLRSLKSVKNCFMQFKKYKTPLHILINNAGVMLTPYRITEDGFEEQFQVNYLSHYYLTLLLLDKLKLSGSRDHSSRIINVSSAVHFIAGEDLEKLICMFDYSPHYSYATSKLAIVLSSYHLARHLNSSRSCVTINTLHPGVVNTGLYRHTHWSIRWLILYGEMYFYYLLQTPKQAAQSAIYVAMAAELEGVSGCYYDNCKAVNSSDLSYDQDLQDEL</sequence>
<dbReference type="KEGG" id="lgi:LOTGIDRAFT_65663"/>
<proteinExistence type="inferred from homology"/>
<evidence type="ECO:0000256" key="3">
    <source>
        <dbReference type="RuleBase" id="RU000363"/>
    </source>
</evidence>
<dbReference type="InterPro" id="IPR036291">
    <property type="entry name" value="NAD(P)-bd_dom_sf"/>
</dbReference>
<dbReference type="PRINTS" id="PR00080">
    <property type="entry name" value="SDRFAMILY"/>
</dbReference>
<evidence type="ECO:0000313" key="5">
    <source>
        <dbReference type="Proteomes" id="UP000030746"/>
    </source>
</evidence>
<dbReference type="PRINTS" id="PR00081">
    <property type="entry name" value="GDHRDH"/>
</dbReference>
<comment type="similarity">
    <text evidence="1 3">Belongs to the short-chain dehydrogenases/reductases (SDR) family.</text>
</comment>
<dbReference type="Gene3D" id="3.40.50.720">
    <property type="entry name" value="NAD(P)-binding Rossmann-like Domain"/>
    <property type="match status" value="1"/>
</dbReference>
<reference evidence="4 5" key="1">
    <citation type="journal article" date="2013" name="Nature">
        <title>Insights into bilaterian evolution from three spiralian genomes.</title>
        <authorList>
            <person name="Simakov O."/>
            <person name="Marletaz F."/>
            <person name="Cho S.J."/>
            <person name="Edsinger-Gonzales E."/>
            <person name="Havlak P."/>
            <person name="Hellsten U."/>
            <person name="Kuo D.H."/>
            <person name="Larsson T."/>
            <person name="Lv J."/>
            <person name="Arendt D."/>
            <person name="Savage R."/>
            <person name="Osoegawa K."/>
            <person name="de Jong P."/>
            <person name="Grimwood J."/>
            <person name="Chapman J.A."/>
            <person name="Shapiro H."/>
            <person name="Aerts A."/>
            <person name="Otillar R.P."/>
            <person name="Terry A.Y."/>
            <person name="Boore J.L."/>
            <person name="Grigoriev I.V."/>
            <person name="Lindberg D.R."/>
            <person name="Seaver E.C."/>
            <person name="Weisblat D.A."/>
            <person name="Putnam N.H."/>
            <person name="Rokhsar D.S."/>
        </authorList>
    </citation>
    <scope>NUCLEOTIDE SEQUENCE [LARGE SCALE GENOMIC DNA]</scope>
</reference>
<dbReference type="OrthoDB" id="191139at2759"/>
<dbReference type="CTD" id="20251745"/>
<dbReference type="SUPFAM" id="SSF51735">
    <property type="entry name" value="NAD(P)-binding Rossmann-fold domains"/>
    <property type="match status" value="1"/>
</dbReference>
<dbReference type="GO" id="GO:0016491">
    <property type="term" value="F:oxidoreductase activity"/>
    <property type="evidence" value="ECO:0007669"/>
    <property type="project" value="UniProtKB-KW"/>
</dbReference>
<name>V3ZBU4_LOTGI</name>